<dbReference type="EMBL" id="LIAE01006535">
    <property type="protein sequence ID" value="PAV88058.1"/>
    <property type="molecule type" value="Genomic_DNA"/>
</dbReference>
<comment type="caution">
    <text evidence="3">The sequence shown here is derived from an EMBL/GenBank/DDBJ whole genome shotgun (WGS) entry which is preliminary data.</text>
</comment>
<feature type="domain" description="TRAF1-6 MATH" evidence="2">
    <location>
        <begin position="1"/>
        <end position="84"/>
    </location>
</feature>
<gene>
    <name evidence="3" type="ORF">WR25_20307</name>
</gene>
<evidence type="ECO:0000313" key="3">
    <source>
        <dbReference type="EMBL" id="PAV88058.1"/>
    </source>
</evidence>
<evidence type="ECO:0000313" key="4">
    <source>
        <dbReference type="Proteomes" id="UP000218231"/>
    </source>
</evidence>
<feature type="compositionally biased region" description="Polar residues" evidence="1">
    <location>
        <begin position="114"/>
        <end position="123"/>
    </location>
</feature>
<organism evidence="3 4">
    <name type="scientific">Diploscapter pachys</name>
    <dbReference type="NCBI Taxonomy" id="2018661"/>
    <lineage>
        <taxon>Eukaryota</taxon>
        <taxon>Metazoa</taxon>
        <taxon>Ecdysozoa</taxon>
        <taxon>Nematoda</taxon>
        <taxon>Chromadorea</taxon>
        <taxon>Rhabditida</taxon>
        <taxon>Rhabditina</taxon>
        <taxon>Rhabditomorpha</taxon>
        <taxon>Rhabditoidea</taxon>
        <taxon>Rhabditidae</taxon>
        <taxon>Diploscapter</taxon>
    </lineage>
</organism>
<keyword evidence="4" id="KW-1185">Reference proteome</keyword>
<proteinExistence type="predicted"/>
<dbReference type="Gene3D" id="2.60.210.10">
    <property type="entry name" value="Apoptosis, Tumor Necrosis Factor Receptor Associated Protein 2, Chain A"/>
    <property type="match status" value="1"/>
</dbReference>
<protein>
    <recommendedName>
        <fullName evidence="2">TRAF1-6 MATH domain-containing protein</fullName>
    </recommendedName>
</protein>
<dbReference type="STRING" id="2018661.A0A2A2LPI7"/>
<dbReference type="AlphaFoldDB" id="A0A2A2LPI7"/>
<dbReference type="OrthoDB" id="5574452at2759"/>
<dbReference type="InterPro" id="IPR049342">
    <property type="entry name" value="TRAF1-6_MATH_dom"/>
</dbReference>
<accession>A0A2A2LPI7</accession>
<sequence>MKGEYDGILQWPFRMMVKITLIDQKPKIEDRINVSFTIDPRMLNDSAQFLHRPISERNASFGAQTFCSLEILESYMHQDAMFVKFEVFPIAEAELLGRNMEKSEKKKKQHASPVVSTNYQDYP</sequence>
<name>A0A2A2LPI7_9BILA</name>
<evidence type="ECO:0000256" key="1">
    <source>
        <dbReference type="SAM" id="MobiDB-lite"/>
    </source>
</evidence>
<dbReference type="Pfam" id="PF21355">
    <property type="entry name" value="TRAF-mep_MATH"/>
    <property type="match status" value="1"/>
</dbReference>
<evidence type="ECO:0000259" key="2">
    <source>
        <dbReference type="Pfam" id="PF21355"/>
    </source>
</evidence>
<feature type="region of interest" description="Disordered" evidence="1">
    <location>
        <begin position="101"/>
        <end position="123"/>
    </location>
</feature>
<dbReference type="InterPro" id="IPR008974">
    <property type="entry name" value="TRAF-like"/>
</dbReference>
<dbReference type="Proteomes" id="UP000218231">
    <property type="component" value="Unassembled WGS sequence"/>
</dbReference>
<reference evidence="3 4" key="1">
    <citation type="journal article" date="2017" name="Curr. Biol.">
        <title>Genome architecture and evolution of a unichromosomal asexual nematode.</title>
        <authorList>
            <person name="Fradin H."/>
            <person name="Zegar C."/>
            <person name="Gutwein M."/>
            <person name="Lucas J."/>
            <person name="Kovtun M."/>
            <person name="Corcoran D."/>
            <person name="Baugh L.R."/>
            <person name="Kiontke K."/>
            <person name="Gunsalus K."/>
            <person name="Fitch D.H."/>
            <person name="Piano F."/>
        </authorList>
    </citation>
    <scope>NUCLEOTIDE SEQUENCE [LARGE SCALE GENOMIC DNA]</scope>
    <source>
        <strain evidence="3">PF1309</strain>
    </source>
</reference>
<dbReference type="SUPFAM" id="SSF49599">
    <property type="entry name" value="TRAF domain-like"/>
    <property type="match status" value="1"/>
</dbReference>